<dbReference type="AlphaFoldDB" id="D0LY22"/>
<keyword evidence="4" id="KW-1185">Reference proteome</keyword>
<evidence type="ECO:0000313" key="4">
    <source>
        <dbReference type="Proteomes" id="UP000001880"/>
    </source>
</evidence>
<evidence type="ECO:0000256" key="1">
    <source>
        <dbReference type="SAM" id="Coils"/>
    </source>
</evidence>
<dbReference type="KEGG" id="hoh:Hoch_1829"/>
<dbReference type="RefSeq" id="WP_012826985.1">
    <property type="nucleotide sequence ID" value="NC_013440.1"/>
</dbReference>
<evidence type="ECO:0000313" key="3">
    <source>
        <dbReference type="EMBL" id="ACY14377.1"/>
    </source>
</evidence>
<protein>
    <submittedName>
        <fullName evidence="3">Uncharacterized protein</fullName>
    </submittedName>
</protein>
<evidence type="ECO:0000256" key="2">
    <source>
        <dbReference type="SAM" id="MobiDB-lite"/>
    </source>
</evidence>
<feature type="region of interest" description="Disordered" evidence="2">
    <location>
        <begin position="44"/>
        <end position="84"/>
    </location>
</feature>
<keyword evidence="1" id="KW-0175">Coiled coil</keyword>
<dbReference type="EMBL" id="CP001804">
    <property type="protein sequence ID" value="ACY14377.1"/>
    <property type="molecule type" value="Genomic_DNA"/>
</dbReference>
<reference evidence="3 4" key="1">
    <citation type="journal article" date="2010" name="Stand. Genomic Sci.">
        <title>Complete genome sequence of Haliangium ochraceum type strain (SMP-2).</title>
        <authorList>
            <consortium name="US DOE Joint Genome Institute (JGI-PGF)"/>
            <person name="Ivanova N."/>
            <person name="Daum C."/>
            <person name="Lang E."/>
            <person name="Abt B."/>
            <person name="Kopitz M."/>
            <person name="Saunders E."/>
            <person name="Lapidus A."/>
            <person name="Lucas S."/>
            <person name="Glavina Del Rio T."/>
            <person name="Nolan M."/>
            <person name="Tice H."/>
            <person name="Copeland A."/>
            <person name="Cheng J.F."/>
            <person name="Chen F."/>
            <person name="Bruce D."/>
            <person name="Goodwin L."/>
            <person name="Pitluck S."/>
            <person name="Mavromatis K."/>
            <person name="Pati A."/>
            <person name="Mikhailova N."/>
            <person name="Chen A."/>
            <person name="Palaniappan K."/>
            <person name="Land M."/>
            <person name="Hauser L."/>
            <person name="Chang Y.J."/>
            <person name="Jeffries C.D."/>
            <person name="Detter J.C."/>
            <person name="Brettin T."/>
            <person name="Rohde M."/>
            <person name="Goker M."/>
            <person name="Bristow J."/>
            <person name="Markowitz V."/>
            <person name="Eisen J.A."/>
            <person name="Hugenholtz P."/>
            <person name="Kyrpides N.C."/>
            <person name="Klenk H.P."/>
        </authorList>
    </citation>
    <scope>NUCLEOTIDE SEQUENCE [LARGE SCALE GENOMIC DNA]</scope>
    <source>
        <strain evidence="4">DSM 14365 / CIP 107738 / JCM 11303 / AJ 13395 / SMP-2</strain>
    </source>
</reference>
<sequence length="192" mass="21159">MRLSHVLVALAGAAAIAALVWLVSASDDGSAPPRVIAPLDAGPVSAERAAEPGSARPAIDDHDDHAGHEHASTAELPDEEPESDVEVDLERLANAHEMLTLPGPDNIAARPERPLLRTTDRVERTEASIALLTRHLERLDEVRRQAEARGDQDAADRARLRMVRMRQRRVDLREQLKRQRAQLESAEERAQP</sequence>
<dbReference type="Proteomes" id="UP000001880">
    <property type="component" value="Chromosome"/>
</dbReference>
<dbReference type="HOGENOM" id="CLU_1413414_0_0_7"/>
<feature type="compositionally biased region" description="Basic and acidic residues" evidence="2">
    <location>
        <begin position="58"/>
        <end position="72"/>
    </location>
</feature>
<feature type="coiled-coil region" evidence="1">
    <location>
        <begin position="122"/>
        <end position="189"/>
    </location>
</feature>
<accession>D0LY22</accession>
<proteinExistence type="predicted"/>
<dbReference type="STRING" id="502025.Hoch_1829"/>
<gene>
    <name evidence="3" type="ordered locus">Hoch_1829</name>
</gene>
<organism evidence="3 4">
    <name type="scientific">Haliangium ochraceum (strain DSM 14365 / JCM 11303 / SMP-2)</name>
    <dbReference type="NCBI Taxonomy" id="502025"/>
    <lineage>
        <taxon>Bacteria</taxon>
        <taxon>Pseudomonadati</taxon>
        <taxon>Myxococcota</taxon>
        <taxon>Polyangia</taxon>
        <taxon>Haliangiales</taxon>
        <taxon>Kofleriaceae</taxon>
        <taxon>Haliangium</taxon>
    </lineage>
</organism>
<name>D0LY22_HALO1</name>